<dbReference type="Proteomes" id="UP000539313">
    <property type="component" value="Unassembled WGS sequence"/>
</dbReference>
<organism evidence="3 4">
    <name type="scientific">Thermomonospora cellulosilytica</name>
    <dbReference type="NCBI Taxonomy" id="1411118"/>
    <lineage>
        <taxon>Bacteria</taxon>
        <taxon>Bacillati</taxon>
        <taxon>Actinomycetota</taxon>
        <taxon>Actinomycetes</taxon>
        <taxon>Streptosporangiales</taxon>
        <taxon>Thermomonosporaceae</taxon>
        <taxon>Thermomonospora</taxon>
    </lineage>
</organism>
<dbReference type="RefSeq" id="WP_182703931.1">
    <property type="nucleotide sequence ID" value="NZ_JACJII010000001.1"/>
</dbReference>
<accession>A0A7W3MTN3</accession>
<dbReference type="EMBL" id="JACJII010000001">
    <property type="protein sequence ID" value="MBA9001707.1"/>
    <property type="molecule type" value="Genomic_DNA"/>
</dbReference>
<sequence>MRHQRRRQPQSARTHDAACPPALRVRVHRTGSDLLVQLKGEMCARTVEMVRAPLAAALRSAPAPRLLLDLSRVRLSDRFGLGLLVALRNATGRAGGRLILVRPAPDLQAMLADTGLDRHLQACASLELAGTQVPISTRPGRLLPLRGPGPEALPVATPQEVAPEAGEA</sequence>
<reference evidence="3 4" key="1">
    <citation type="submission" date="2020-08" db="EMBL/GenBank/DDBJ databases">
        <title>Sequencing the genomes of 1000 actinobacteria strains.</title>
        <authorList>
            <person name="Klenk H.-P."/>
        </authorList>
    </citation>
    <scope>NUCLEOTIDE SEQUENCE [LARGE SCALE GENOMIC DNA]</scope>
    <source>
        <strain evidence="3 4">DSM 45823</strain>
    </source>
</reference>
<evidence type="ECO:0000313" key="3">
    <source>
        <dbReference type="EMBL" id="MBA9001707.1"/>
    </source>
</evidence>
<evidence type="ECO:0000313" key="4">
    <source>
        <dbReference type="Proteomes" id="UP000539313"/>
    </source>
</evidence>
<dbReference type="AlphaFoldDB" id="A0A7W3MTN3"/>
<feature type="domain" description="STAS" evidence="2">
    <location>
        <begin position="23"/>
        <end position="116"/>
    </location>
</feature>
<evidence type="ECO:0000259" key="2">
    <source>
        <dbReference type="PROSITE" id="PS50801"/>
    </source>
</evidence>
<keyword evidence="4" id="KW-1185">Reference proteome</keyword>
<dbReference type="PROSITE" id="PS50801">
    <property type="entry name" value="STAS"/>
    <property type="match status" value="1"/>
</dbReference>
<comment type="caution">
    <text evidence="3">The sequence shown here is derived from an EMBL/GenBank/DDBJ whole genome shotgun (WGS) entry which is preliminary data.</text>
</comment>
<dbReference type="SUPFAM" id="SSF52091">
    <property type="entry name" value="SpoIIaa-like"/>
    <property type="match status" value="1"/>
</dbReference>
<dbReference type="CDD" id="cd07043">
    <property type="entry name" value="STAS_anti-anti-sigma_factors"/>
    <property type="match status" value="1"/>
</dbReference>
<proteinExistence type="predicted"/>
<dbReference type="InterPro" id="IPR036513">
    <property type="entry name" value="STAS_dom_sf"/>
</dbReference>
<dbReference type="InterPro" id="IPR002645">
    <property type="entry name" value="STAS_dom"/>
</dbReference>
<name>A0A7W3MTN3_9ACTN</name>
<evidence type="ECO:0000256" key="1">
    <source>
        <dbReference type="SAM" id="MobiDB-lite"/>
    </source>
</evidence>
<dbReference type="Gene3D" id="3.30.750.24">
    <property type="entry name" value="STAS domain"/>
    <property type="match status" value="1"/>
</dbReference>
<gene>
    <name evidence="3" type="ORF">HNR21_000589</name>
</gene>
<protein>
    <submittedName>
        <fullName evidence="3">Anti-anti-sigma factor</fullName>
    </submittedName>
</protein>
<dbReference type="Pfam" id="PF01740">
    <property type="entry name" value="STAS"/>
    <property type="match status" value="1"/>
</dbReference>
<feature type="region of interest" description="Disordered" evidence="1">
    <location>
        <begin position="146"/>
        <end position="168"/>
    </location>
</feature>